<evidence type="ECO:0000313" key="4">
    <source>
        <dbReference type="Proteomes" id="UP001172102"/>
    </source>
</evidence>
<name>A0AA40A398_9PEZI</name>
<dbReference type="AlphaFoldDB" id="A0AA40A398"/>
<feature type="compositionally biased region" description="Low complexity" evidence="1">
    <location>
        <begin position="536"/>
        <end position="548"/>
    </location>
</feature>
<organism evidence="3 4">
    <name type="scientific">Lasiosphaeris hirsuta</name>
    <dbReference type="NCBI Taxonomy" id="260670"/>
    <lineage>
        <taxon>Eukaryota</taxon>
        <taxon>Fungi</taxon>
        <taxon>Dikarya</taxon>
        <taxon>Ascomycota</taxon>
        <taxon>Pezizomycotina</taxon>
        <taxon>Sordariomycetes</taxon>
        <taxon>Sordariomycetidae</taxon>
        <taxon>Sordariales</taxon>
        <taxon>Lasiosphaeriaceae</taxon>
        <taxon>Lasiosphaeris</taxon>
    </lineage>
</organism>
<dbReference type="Proteomes" id="UP001172102">
    <property type="component" value="Unassembled WGS sequence"/>
</dbReference>
<feature type="transmembrane region" description="Helical" evidence="2">
    <location>
        <begin position="407"/>
        <end position="430"/>
    </location>
</feature>
<feature type="compositionally biased region" description="Basic and acidic residues" evidence="1">
    <location>
        <begin position="606"/>
        <end position="615"/>
    </location>
</feature>
<feature type="compositionally biased region" description="Polar residues" evidence="1">
    <location>
        <begin position="549"/>
        <end position="559"/>
    </location>
</feature>
<sequence>MDWSPRETFLTAERLDEFDHDEVTASLPCTVIRKFNSDPLKNESTGVERFDSVDLDDEKFWSRFMNSFPFEDGAGKVIDSTAQLPSGLCIFFCPRADDIAEGFPSELTDICITKSRWKTISSAFCLHNLLLKAIREKITAVNVASHVLVDTEEHPRYLEASDKLHMYTISTAFPSKQNFVVSSTHFEERNLTLAVVLGANSDQVDKVEHLLEFAEEAIGNRLLMLGLAAELMLDMLKDSVADMRDKCVDVTRELACIMQSRSKTKVAEYAMRVQTIRSESLWLDEAVKTTKRSLDVALKASSSKKHPANHDGDGNGARSESGTLIDDRSAVSSGDKEDSLQEKMMMRCYVEDRVKRRFDDVFLQLDGLTTVTRISVDDMTSTSTAIMGELNRQEAASSAQAAKTSTVIAFVAMLYLPMTTVATILAMPVFQFANDWRDWRYRPAENDNSGSAPSNNSSGTVAPVPVISGYLWIYVAFSTGLTLLTIEGWWRFAGGGASNEPANSRHWTISLLVTLISPLRNWLNAARTWYKQRGSSSSVISGDSVPASPSSNADYSPQRGSLRGGNLGTAATGTSEPGVMGASPATTKGRNTLRGIATSMMNKSAADSKDPADNV</sequence>
<accession>A0AA40A398</accession>
<feature type="transmembrane region" description="Helical" evidence="2">
    <location>
        <begin position="504"/>
        <end position="523"/>
    </location>
</feature>
<proteinExistence type="predicted"/>
<reference evidence="3" key="1">
    <citation type="submission" date="2023-06" db="EMBL/GenBank/DDBJ databases">
        <title>Genome-scale phylogeny and comparative genomics of the fungal order Sordariales.</title>
        <authorList>
            <consortium name="Lawrence Berkeley National Laboratory"/>
            <person name="Hensen N."/>
            <person name="Bonometti L."/>
            <person name="Westerberg I."/>
            <person name="Brannstrom I.O."/>
            <person name="Guillou S."/>
            <person name="Cros-Aarteil S."/>
            <person name="Calhoun S."/>
            <person name="Haridas S."/>
            <person name="Kuo A."/>
            <person name="Mondo S."/>
            <person name="Pangilinan J."/>
            <person name="Riley R."/>
            <person name="Labutti K."/>
            <person name="Andreopoulos B."/>
            <person name="Lipzen A."/>
            <person name="Chen C."/>
            <person name="Yanf M."/>
            <person name="Daum C."/>
            <person name="Ng V."/>
            <person name="Clum A."/>
            <person name="Steindorff A."/>
            <person name="Ohm R."/>
            <person name="Martin F."/>
            <person name="Silar P."/>
            <person name="Natvig D."/>
            <person name="Lalanne C."/>
            <person name="Gautier V."/>
            <person name="Ament-Velasquez S.L."/>
            <person name="Kruys A."/>
            <person name="Hutchinson M.I."/>
            <person name="Powell A.J."/>
            <person name="Barry K."/>
            <person name="Miller A.N."/>
            <person name="Grigoriev I.V."/>
            <person name="Debuchy R."/>
            <person name="Gladieux P."/>
            <person name="Thoren M.H."/>
            <person name="Johannesson H."/>
        </authorList>
    </citation>
    <scope>NUCLEOTIDE SEQUENCE</scope>
    <source>
        <strain evidence="3">SMH4607-1</strain>
    </source>
</reference>
<keyword evidence="4" id="KW-1185">Reference proteome</keyword>
<gene>
    <name evidence="3" type="ORF">B0H67DRAFT_648540</name>
</gene>
<evidence type="ECO:0000313" key="3">
    <source>
        <dbReference type="EMBL" id="KAK0708481.1"/>
    </source>
</evidence>
<dbReference type="EMBL" id="JAUKUA010000006">
    <property type="protein sequence ID" value="KAK0708481.1"/>
    <property type="molecule type" value="Genomic_DNA"/>
</dbReference>
<protein>
    <submittedName>
        <fullName evidence="3">Uncharacterized protein</fullName>
    </submittedName>
</protein>
<comment type="caution">
    <text evidence="3">The sequence shown here is derived from an EMBL/GenBank/DDBJ whole genome shotgun (WGS) entry which is preliminary data.</text>
</comment>
<feature type="transmembrane region" description="Helical" evidence="2">
    <location>
        <begin position="471"/>
        <end position="492"/>
    </location>
</feature>
<feature type="region of interest" description="Disordered" evidence="1">
    <location>
        <begin position="298"/>
        <end position="339"/>
    </location>
</feature>
<keyword evidence="2" id="KW-0812">Transmembrane</keyword>
<keyword evidence="2" id="KW-1133">Transmembrane helix</keyword>
<evidence type="ECO:0000256" key="2">
    <source>
        <dbReference type="SAM" id="Phobius"/>
    </source>
</evidence>
<feature type="compositionally biased region" description="Basic and acidic residues" evidence="1">
    <location>
        <begin position="325"/>
        <end position="339"/>
    </location>
</feature>
<feature type="region of interest" description="Disordered" evidence="1">
    <location>
        <begin position="536"/>
        <end position="615"/>
    </location>
</feature>
<evidence type="ECO:0000256" key="1">
    <source>
        <dbReference type="SAM" id="MobiDB-lite"/>
    </source>
</evidence>
<keyword evidence="2" id="KW-0472">Membrane</keyword>